<evidence type="ECO:0000313" key="2">
    <source>
        <dbReference type="Proteomes" id="UP001501752"/>
    </source>
</evidence>
<evidence type="ECO:0000313" key="1">
    <source>
        <dbReference type="EMBL" id="GAA4883783.1"/>
    </source>
</evidence>
<gene>
    <name evidence="1" type="ORF">GCM10023235_75590</name>
</gene>
<protein>
    <recommendedName>
        <fullName evidence="3">DUF35 domain-containing protein</fullName>
    </recommendedName>
</protein>
<proteinExistence type="predicted"/>
<keyword evidence="2" id="KW-1185">Reference proteome</keyword>
<dbReference type="RefSeq" id="WP_345701441.1">
    <property type="nucleotide sequence ID" value="NZ_BAABIS010000001.1"/>
</dbReference>
<organism evidence="1 2">
    <name type="scientific">Kitasatospora terrestris</name>
    <dbReference type="NCBI Taxonomy" id="258051"/>
    <lineage>
        <taxon>Bacteria</taxon>
        <taxon>Bacillati</taxon>
        <taxon>Actinomycetota</taxon>
        <taxon>Actinomycetes</taxon>
        <taxon>Kitasatosporales</taxon>
        <taxon>Streptomycetaceae</taxon>
        <taxon>Kitasatospora</taxon>
    </lineage>
</organism>
<accession>A0ABP9EUN1</accession>
<name>A0ABP9EUN1_9ACTN</name>
<dbReference type="Proteomes" id="UP001501752">
    <property type="component" value="Unassembled WGS sequence"/>
</dbReference>
<comment type="caution">
    <text evidence="1">The sequence shown here is derived from an EMBL/GenBank/DDBJ whole genome shotgun (WGS) entry which is preliminary data.</text>
</comment>
<reference evidence="2" key="1">
    <citation type="journal article" date="2019" name="Int. J. Syst. Evol. Microbiol.">
        <title>The Global Catalogue of Microorganisms (GCM) 10K type strain sequencing project: providing services to taxonomists for standard genome sequencing and annotation.</title>
        <authorList>
            <consortium name="The Broad Institute Genomics Platform"/>
            <consortium name="The Broad Institute Genome Sequencing Center for Infectious Disease"/>
            <person name="Wu L."/>
            <person name="Ma J."/>
        </authorList>
    </citation>
    <scope>NUCLEOTIDE SEQUENCE [LARGE SCALE GENOMIC DNA]</scope>
    <source>
        <strain evidence="2">JCM 13006</strain>
    </source>
</reference>
<dbReference type="EMBL" id="BAABIS010000001">
    <property type="protein sequence ID" value="GAA4883783.1"/>
    <property type="molecule type" value="Genomic_DNA"/>
</dbReference>
<sequence length="87" mass="9460">MSTATARRRDAQSNRIITPTPVVPHQRCRWCRTPHSGQRLLCGTCGSADLDDARGPGLGRIVRPDTADPTARGFVLHLLGTPAAHHR</sequence>
<evidence type="ECO:0008006" key="3">
    <source>
        <dbReference type="Google" id="ProtNLM"/>
    </source>
</evidence>